<keyword evidence="5" id="KW-0326">Glycosidase</keyword>
<comment type="catalytic activity">
    <reaction evidence="1">
        <text>Hydrolysis of terminal non-reducing N-acetyl-D-hexosamine residues in N-acetyl-beta-D-hexosaminides.</text>
        <dbReference type="EC" id="3.2.1.52"/>
    </reaction>
</comment>
<evidence type="ECO:0000256" key="1">
    <source>
        <dbReference type="ARBA" id="ARBA00001231"/>
    </source>
</evidence>
<evidence type="ECO:0000313" key="7">
    <source>
        <dbReference type="EMBL" id="SLM18772.1"/>
    </source>
</evidence>
<dbReference type="EC" id="3.2.1.52" evidence="3"/>
<dbReference type="PANTHER" id="PTHR30480:SF13">
    <property type="entry name" value="BETA-HEXOSAMINIDASE"/>
    <property type="match status" value="1"/>
</dbReference>
<gene>
    <name evidence="7" type="ORF">SPIRO4BDMA_50287</name>
</gene>
<feature type="domain" description="Glycoside hydrolase family 3 N-terminal" evidence="6">
    <location>
        <begin position="28"/>
        <end position="357"/>
    </location>
</feature>
<sequence length="563" mass="60544">MKTLQDCLREEKIEVDEAIIATIASMDIEHKAGQLFMLAFGGDDPKRACRMIENHYLGGCYISDANASTPEKAALLSSALQRCAISSSGIPLLLGVDQEGAWGVMMSASTTGPGNLGLGATHDPGLTWAMYGVIGEELEAVGYNTLLAPCADVNSNPANPIIGMRSFGGDAAEVARHVKAAVHGASETGVITTVKHFPGHGNTSEDSHRGIPRVDRDMKTLFEVDLAPFAAGIQAGVDIVMTSHILYSAIDPAMPATLSRPVITGLLRGQMGFKGVVLSDSMNMRAMRRSYEPGRAATLALAAGVDMIMLAEEHYDHDAEKYEIVQRATIQGVIDAVKEGYLEESAVDMAVYRILKLKKRHGLLGRQNFILKPETVGSQAHRAVEEAVCSRTICVMRNSNECWPILPDSSVALVRVVPASAYAILTSTRGIGPNQEVSAFDTFRESFLRIHATTRVIDFYGERNSMPVDLSILEKFDVILAVTEDYPLPGVDFDTASQKRAVLRLSGKFGHKLAVVGLRTPYELAEYPKVKAYVCSCSSRPCAAKAAAYALLGIVEAVGISPV</sequence>
<comment type="similarity">
    <text evidence="2">Belongs to the glycosyl hydrolase 3 family.</text>
</comment>
<evidence type="ECO:0000256" key="3">
    <source>
        <dbReference type="ARBA" id="ARBA00012663"/>
    </source>
</evidence>
<proteinExistence type="inferred from homology"/>
<keyword evidence="4" id="KW-0378">Hydrolase</keyword>
<dbReference type="InterPro" id="IPR019800">
    <property type="entry name" value="Glyco_hydro_3_AS"/>
</dbReference>
<dbReference type="PANTHER" id="PTHR30480">
    <property type="entry name" value="BETA-HEXOSAMINIDASE-RELATED"/>
    <property type="match status" value="1"/>
</dbReference>
<dbReference type="GO" id="GO:0009254">
    <property type="term" value="P:peptidoglycan turnover"/>
    <property type="evidence" value="ECO:0007669"/>
    <property type="project" value="TreeGrafter"/>
</dbReference>
<dbReference type="InterPro" id="IPR001764">
    <property type="entry name" value="Glyco_hydro_3_N"/>
</dbReference>
<evidence type="ECO:0000259" key="6">
    <source>
        <dbReference type="Pfam" id="PF00933"/>
    </source>
</evidence>
<dbReference type="PROSITE" id="PS00775">
    <property type="entry name" value="GLYCOSYL_HYDROL_F3"/>
    <property type="match status" value="1"/>
</dbReference>
<dbReference type="InterPro" id="IPR036881">
    <property type="entry name" value="Glyco_hydro_3_C_sf"/>
</dbReference>
<dbReference type="AlphaFoldDB" id="A0A3P3XR53"/>
<dbReference type="GO" id="GO:0004563">
    <property type="term" value="F:beta-N-acetylhexosaminidase activity"/>
    <property type="evidence" value="ECO:0007669"/>
    <property type="project" value="UniProtKB-EC"/>
</dbReference>
<dbReference type="SUPFAM" id="SSF51445">
    <property type="entry name" value="(Trans)glycosidases"/>
    <property type="match status" value="1"/>
</dbReference>
<dbReference type="InterPro" id="IPR017853">
    <property type="entry name" value="GH"/>
</dbReference>
<dbReference type="Gene3D" id="3.20.20.300">
    <property type="entry name" value="Glycoside hydrolase, family 3, N-terminal domain"/>
    <property type="match status" value="1"/>
</dbReference>
<dbReference type="EMBL" id="FWDO01000005">
    <property type="protein sequence ID" value="SLM18772.1"/>
    <property type="molecule type" value="Genomic_DNA"/>
</dbReference>
<reference evidence="7" key="1">
    <citation type="submission" date="2017-02" db="EMBL/GenBank/DDBJ databases">
        <authorList>
            <person name="Regsiter A."/>
            <person name="William W."/>
        </authorList>
    </citation>
    <scope>NUCLEOTIDE SEQUENCE</scope>
    <source>
        <strain evidence="7">BdmA 4</strain>
    </source>
</reference>
<evidence type="ECO:0000256" key="2">
    <source>
        <dbReference type="ARBA" id="ARBA00005336"/>
    </source>
</evidence>
<dbReference type="Gene3D" id="3.40.50.1700">
    <property type="entry name" value="Glycoside hydrolase family 3 C-terminal domain"/>
    <property type="match status" value="1"/>
</dbReference>
<evidence type="ECO:0000256" key="5">
    <source>
        <dbReference type="ARBA" id="ARBA00023295"/>
    </source>
</evidence>
<dbReference type="InterPro" id="IPR050226">
    <property type="entry name" value="NagZ_Beta-hexosaminidase"/>
</dbReference>
<name>A0A3P3XR53_9SPIR</name>
<accession>A0A3P3XR53</accession>
<protein>
    <recommendedName>
        <fullName evidence="3">beta-N-acetylhexosaminidase</fullName>
        <ecNumber evidence="3">3.2.1.52</ecNumber>
    </recommendedName>
</protein>
<dbReference type="GO" id="GO:0005975">
    <property type="term" value="P:carbohydrate metabolic process"/>
    <property type="evidence" value="ECO:0007669"/>
    <property type="project" value="InterPro"/>
</dbReference>
<organism evidence="7">
    <name type="scientific">uncultured spirochete</name>
    <dbReference type="NCBI Taxonomy" id="156406"/>
    <lineage>
        <taxon>Bacteria</taxon>
        <taxon>Pseudomonadati</taxon>
        <taxon>Spirochaetota</taxon>
        <taxon>Spirochaetia</taxon>
        <taxon>Spirochaetales</taxon>
        <taxon>environmental samples</taxon>
    </lineage>
</organism>
<dbReference type="InterPro" id="IPR036962">
    <property type="entry name" value="Glyco_hydro_3_N_sf"/>
</dbReference>
<evidence type="ECO:0000256" key="4">
    <source>
        <dbReference type="ARBA" id="ARBA00022801"/>
    </source>
</evidence>
<dbReference type="Pfam" id="PF00933">
    <property type="entry name" value="Glyco_hydro_3"/>
    <property type="match status" value="1"/>
</dbReference>